<protein>
    <submittedName>
        <fullName evidence="2">Uncharacterized protein</fullName>
    </submittedName>
</protein>
<feature type="compositionally biased region" description="Polar residues" evidence="1">
    <location>
        <begin position="36"/>
        <end position="60"/>
    </location>
</feature>
<reference evidence="2" key="1">
    <citation type="submission" date="2023-07" db="EMBL/GenBank/DDBJ databases">
        <authorList>
            <person name="Stuckert A."/>
        </authorList>
    </citation>
    <scope>NUCLEOTIDE SEQUENCE</scope>
</reference>
<accession>A0ABN9LCY8</accession>
<proteinExistence type="predicted"/>
<name>A0ABN9LCY8_9NEOB</name>
<organism evidence="2 3">
    <name type="scientific">Ranitomeya imitator</name>
    <name type="common">mimic poison frog</name>
    <dbReference type="NCBI Taxonomy" id="111125"/>
    <lineage>
        <taxon>Eukaryota</taxon>
        <taxon>Metazoa</taxon>
        <taxon>Chordata</taxon>
        <taxon>Craniata</taxon>
        <taxon>Vertebrata</taxon>
        <taxon>Euteleostomi</taxon>
        <taxon>Amphibia</taxon>
        <taxon>Batrachia</taxon>
        <taxon>Anura</taxon>
        <taxon>Neobatrachia</taxon>
        <taxon>Hyloidea</taxon>
        <taxon>Dendrobatidae</taxon>
        <taxon>Dendrobatinae</taxon>
        <taxon>Ranitomeya</taxon>
    </lineage>
</organism>
<feature type="region of interest" description="Disordered" evidence="1">
    <location>
        <begin position="27"/>
        <end position="69"/>
    </location>
</feature>
<keyword evidence="3" id="KW-1185">Reference proteome</keyword>
<sequence length="313" mass="34883">MSTQESDSLVVKTVTFLTEFWRDIATGWKPRHSGRPQASSWRDQKSSRPSGLTKLTSNPPSLRGEDTAEDAASVTGGFWIGFENCGDLSDPGVHHIHSIGEHGPARSDTWSRGRSRTMDATTWPGDGSYADPSATRRRSLYDAHMGAAHRRAQEPLTTDWRIKLREAPGRREPEVAAFCEAICRVRQGFPASDRSSNSGRIWSAAVPFPENVSDSEVEISITGAELHPALHIVQRVYAGNQGKHRVTKRGPALSNPMFTLVTREDIAKSASHTPIQRCLRESSDETKFWTFCTDQQWHSRILIAAACQTQRYR</sequence>
<evidence type="ECO:0000313" key="2">
    <source>
        <dbReference type="EMBL" id="CAJ0938793.1"/>
    </source>
</evidence>
<dbReference type="EMBL" id="CAUEEQ010015088">
    <property type="protein sequence ID" value="CAJ0938793.1"/>
    <property type="molecule type" value="Genomic_DNA"/>
</dbReference>
<gene>
    <name evidence="2" type="ORF">RIMI_LOCUS7824728</name>
</gene>
<evidence type="ECO:0000256" key="1">
    <source>
        <dbReference type="SAM" id="MobiDB-lite"/>
    </source>
</evidence>
<dbReference type="Proteomes" id="UP001176940">
    <property type="component" value="Unassembled WGS sequence"/>
</dbReference>
<comment type="caution">
    <text evidence="2">The sequence shown here is derived from an EMBL/GenBank/DDBJ whole genome shotgun (WGS) entry which is preliminary data.</text>
</comment>
<evidence type="ECO:0000313" key="3">
    <source>
        <dbReference type="Proteomes" id="UP001176940"/>
    </source>
</evidence>